<evidence type="ECO:0000313" key="6">
    <source>
        <dbReference type="Proteomes" id="UP001069802"/>
    </source>
</evidence>
<keyword evidence="6" id="KW-1185">Reference proteome</keyword>
<dbReference type="PROSITE" id="PS01124">
    <property type="entry name" value="HTH_ARAC_FAMILY_2"/>
    <property type="match status" value="1"/>
</dbReference>
<feature type="domain" description="HTH araC/xylS-type" evidence="4">
    <location>
        <begin position="192"/>
        <end position="290"/>
    </location>
</feature>
<dbReference type="RefSeq" id="WP_269421394.1">
    <property type="nucleotide sequence ID" value="NZ_JAPWGY010000001.1"/>
</dbReference>
<dbReference type="InterPro" id="IPR009057">
    <property type="entry name" value="Homeodomain-like_sf"/>
</dbReference>
<reference evidence="5" key="1">
    <citation type="submission" date="2022-12" db="EMBL/GenBank/DDBJ databases">
        <title>Bacterial isolates from different developmental stages of Nematostella vectensis.</title>
        <authorList>
            <person name="Fraune S."/>
        </authorList>
    </citation>
    <scope>NUCLEOTIDE SEQUENCE</scope>
    <source>
        <strain evidence="5">G21630-S1</strain>
    </source>
</reference>
<dbReference type="InterPro" id="IPR050204">
    <property type="entry name" value="AraC_XylS_family_regulators"/>
</dbReference>
<dbReference type="SUPFAM" id="SSF46689">
    <property type="entry name" value="Homeodomain-like"/>
    <property type="match status" value="2"/>
</dbReference>
<comment type="caution">
    <text evidence="5">The sequence shown here is derived from an EMBL/GenBank/DDBJ whole genome shotgun (WGS) entry which is preliminary data.</text>
</comment>
<name>A0ABT4LDJ2_9PROT</name>
<dbReference type="Proteomes" id="UP001069802">
    <property type="component" value="Unassembled WGS sequence"/>
</dbReference>
<gene>
    <name evidence="5" type="ORF">O4H49_00220</name>
</gene>
<dbReference type="EMBL" id="JAPWGY010000001">
    <property type="protein sequence ID" value="MCZ4279178.1"/>
    <property type="molecule type" value="Genomic_DNA"/>
</dbReference>
<dbReference type="Gene3D" id="1.10.10.60">
    <property type="entry name" value="Homeodomain-like"/>
    <property type="match status" value="2"/>
</dbReference>
<keyword evidence="2" id="KW-0238">DNA-binding</keyword>
<dbReference type="InterPro" id="IPR018060">
    <property type="entry name" value="HTH_AraC"/>
</dbReference>
<sequence length="291" mass="33141">MRPEELYVYKALVEVGAKSGRSADLGEGLSLSTWRNQKGFAVYERADHHSMSYYLEGGKDTRRHSGERCIGSGYPGAVCIMPAGVRSEWSIDASFRFMHLYFDCTWFDRTLAESCDVDPSGIELRDLSFRSDPVIEQICRNIIYPLDWQSAADQMALSQAGQLLVQHLVRHYTSRQLEPGFCRGGLSPYVLRRVKEYVEAFLDQGLTVTELARSVDLSPFHFTRMFRVSEGISPHQYVLQRRIEKAKYLLGDNKVSLSEIAHDCGFSSQSHMSTRFRRATGLTPQSFRRLS</sequence>
<dbReference type="SMART" id="SM00342">
    <property type="entry name" value="HTH_ARAC"/>
    <property type="match status" value="1"/>
</dbReference>
<evidence type="ECO:0000259" key="4">
    <source>
        <dbReference type="PROSITE" id="PS01124"/>
    </source>
</evidence>
<keyword evidence="1" id="KW-0805">Transcription regulation</keyword>
<evidence type="ECO:0000256" key="3">
    <source>
        <dbReference type="ARBA" id="ARBA00023163"/>
    </source>
</evidence>
<evidence type="ECO:0000313" key="5">
    <source>
        <dbReference type="EMBL" id="MCZ4279178.1"/>
    </source>
</evidence>
<dbReference type="PANTHER" id="PTHR46796">
    <property type="entry name" value="HTH-TYPE TRANSCRIPTIONAL ACTIVATOR RHAS-RELATED"/>
    <property type="match status" value="1"/>
</dbReference>
<accession>A0ABT4LDJ2</accession>
<dbReference type="PANTHER" id="PTHR46796:SF6">
    <property type="entry name" value="ARAC SUBFAMILY"/>
    <property type="match status" value="1"/>
</dbReference>
<dbReference type="InterPro" id="IPR037923">
    <property type="entry name" value="HTH-like"/>
</dbReference>
<keyword evidence="3" id="KW-0804">Transcription</keyword>
<dbReference type="Pfam" id="PF12833">
    <property type="entry name" value="HTH_18"/>
    <property type="match status" value="1"/>
</dbReference>
<organism evidence="5 6">
    <name type="scientific">Kiloniella laminariae</name>
    <dbReference type="NCBI Taxonomy" id="454162"/>
    <lineage>
        <taxon>Bacteria</taxon>
        <taxon>Pseudomonadati</taxon>
        <taxon>Pseudomonadota</taxon>
        <taxon>Alphaproteobacteria</taxon>
        <taxon>Rhodospirillales</taxon>
        <taxon>Kiloniellaceae</taxon>
        <taxon>Kiloniella</taxon>
    </lineage>
</organism>
<dbReference type="SUPFAM" id="SSF51215">
    <property type="entry name" value="Regulatory protein AraC"/>
    <property type="match status" value="1"/>
</dbReference>
<evidence type="ECO:0000256" key="2">
    <source>
        <dbReference type="ARBA" id="ARBA00023125"/>
    </source>
</evidence>
<evidence type="ECO:0000256" key="1">
    <source>
        <dbReference type="ARBA" id="ARBA00023015"/>
    </source>
</evidence>
<protein>
    <submittedName>
        <fullName evidence="5">AraC family transcriptional regulator</fullName>
    </submittedName>
</protein>
<proteinExistence type="predicted"/>